<evidence type="ECO:0000256" key="5">
    <source>
        <dbReference type="ARBA" id="ARBA00022989"/>
    </source>
</evidence>
<dbReference type="PROSITE" id="PS50928">
    <property type="entry name" value="ABC_TM1"/>
    <property type="match status" value="1"/>
</dbReference>
<feature type="transmembrane region" description="Helical" evidence="7">
    <location>
        <begin position="77"/>
        <end position="102"/>
    </location>
</feature>
<keyword evidence="6 7" id="KW-0472">Membrane</keyword>
<evidence type="ECO:0000313" key="9">
    <source>
        <dbReference type="EMBL" id="GAA4431744.1"/>
    </source>
</evidence>
<reference evidence="10" key="1">
    <citation type="journal article" date="2019" name="Int. J. Syst. Evol. Microbiol.">
        <title>The Global Catalogue of Microorganisms (GCM) 10K type strain sequencing project: providing services to taxonomists for standard genome sequencing and annotation.</title>
        <authorList>
            <consortium name="The Broad Institute Genomics Platform"/>
            <consortium name="The Broad Institute Genome Sequencing Center for Infectious Disease"/>
            <person name="Wu L."/>
            <person name="Ma J."/>
        </authorList>
    </citation>
    <scope>NUCLEOTIDE SEQUENCE [LARGE SCALE GENOMIC DNA]</scope>
    <source>
        <strain evidence="10">JCM 17810</strain>
    </source>
</reference>
<evidence type="ECO:0000256" key="4">
    <source>
        <dbReference type="ARBA" id="ARBA00022692"/>
    </source>
</evidence>
<keyword evidence="4 7" id="KW-0812">Transmembrane</keyword>
<keyword evidence="2 7" id="KW-0813">Transport</keyword>
<dbReference type="RefSeq" id="WP_345218185.1">
    <property type="nucleotide sequence ID" value="NZ_BAABGN010000013.1"/>
</dbReference>
<feature type="transmembrane region" description="Helical" evidence="7">
    <location>
        <begin position="147"/>
        <end position="167"/>
    </location>
</feature>
<dbReference type="CDD" id="cd06261">
    <property type="entry name" value="TM_PBP2"/>
    <property type="match status" value="1"/>
</dbReference>
<feature type="transmembrane region" description="Helical" evidence="7">
    <location>
        <begin position="114"/>
        <end position="135"/>
    </location>
</feature>
<feature type="transmembrane region" description="Helical" evidence="7">
    <location>
        <begin position="188"/>
        <end position="210"/>
    </location>
</feature>
<dbReference type="Pfam" id="PF00528">
    <property type="entry name" value="BPD_transp_1"/>
    <property type="match status" value="1"/>
</dbReference>
<sequence>MRAETGTRARRPAGPGLISKVGIILVGIVFFFPFIWMFASSLKPSLEVFSSGGSLLGSRLEWSNYSSVWTAVPFARILVNSFLVAAAGALLAVTVSLLSAYAFSRLQFRYRDRLFLVFLGTLVLPQEVLVIPLYIMASRAQMVDTYAALILPFAFGAFGAFMLRQFLLTLPRDYEEAARIDGAGQLRILVHVIAPLLRAPLAVVGAFLFIEYWNSFLWPLIVINDQDMATLPLGLQMFSGERGTDWGPLMAAATLAVVPSLLIVVAMQKQLANGVNLGGFGGR</sequence>
<keyword evidence="10" id="KW-1185">Reference proteome</keyword>
<evidence type="ECO:0000256" key="2">
    <source>
        <dbReference type="ARBA" id="ARBA00022448"/>
    </source>
</evidence>
<keyword evidence="5 7" id="KW-1133">Transmembrane helix</keyword>
<evidence type="ECO:0000256" key="3">
    <source>
        <dbReference type="ARBA" id="ARBA00022475"/>
    </source>
</evidence>
<evidence type="ECO:0000256" key="1">
    <source>
        <dbReference type="ARBA" id="ARBA00004651"/>
    </source>
</evidence>
<keyword evidence="3" id="KW-1003">Cell membrane</keyword>
<evidence type="ECO:0000256" key="7">
    <source>
        <dbReference type="RuleBase" id="RU363032"/>
    </source>
</evidence>
<evidence type="ECO:0000259" key="8">
    <source>
        <dbReference type="PROSITE" id="PS50928"/>
    </source>
</evidence>
<gene>
    <name evidence="9" type="ORF">GCM10023169_36600</name>
</gene>
<dbReference type="PANTHER" id="PTHR43744:SF12">
    <property type="entry name" value="ABC TRANSPORTER PERMEASE PROTEIN MG189-RELATED"/>
    <property type="match status" value="1"/>
</dbReference>
<organism evidence="9 10">
    <name type="scientific">Georgenia halophila</name>
    <dbReference type="NCBI Taxonomy" id="620889"/>
    <lineage>
        <taxon>Bacteria</taxon>
        <taxon>Bacillati</taxon>
        <taxon>Actinomycetota</taxon>
        <taxon>Actinomycetes</taxon>
        <taxon>Micrococcales</taxon>
        <taxon>Bogoriellaceae</taxon>
        <taxon>Georgenia</taxon>
    </lineage>
</organism>
<name>A0ABP8LL11_9MICO</name>
<comment type="subcellular location">
    <subcellularLocation>
        <location evidence="1 7">Cell membrane</location>
        <topology evidence="1 7">Multi-pass membrane protein</topology>
    </subcellularLocation>
</comment>
<protein>
    <submittedName>
        <fullName evidence="9">Carbohydrate ABC transporter permease</fullName>
    </submittedName>
</protein>
<feature type="transmembrane region" description="Helical" evidence="7">
    <location>
        <begin position="21"/>
        <end position="39"/>
    </location>
</feature>
<dbReference type="Proteomes" id="UP001500622">
    <property type="component" value="Unassembled WGS sequence"/>
</dbReference>
<evidence type="ECO:0000256" key="6">
    <source>
        <dbReference type="ARBA" id="ARBA00023136"/>
    </source>
</evidence>
<proteinExistence type="inferred from homology"/>
<accession>A0ABP8LL11</accession>
<dbReference type="InterPro" id="IPR000515">
    <property type="entry name" value="MetI-like"/>
</dbReference>
<evidence type="ECO:0000313" key="10">
    <source>
        <dbReference type="Proteomes" id="UP001500622"/>
    </source>
</evidence>
<dbReference type="PANTHER" id="PTHR43744">
    <property type="entry name" value="ABC TRANSPORTER PERMEASE PROTEIN MG189-RELATED-RELATED"/>
    <property type="match status" value="1"/>
</dbReference>
<comment type="similarity">
    <text evidence="7">Belongs to the binding-protein-dependent transport system permease family.</text>
</comment>
<dbReference type="InterPro" id="IPR035906">
    <property type="entry name" value="MetI-like_sf"/>
</dbReference>
<feature type="transmembrane region" description="Helical" evidence="7">
    <location>
        <begin position="246"/>
        <end position="267"/>
    </location>
</feature>
<dbReference type="Gene3D" id="1.10.3720.10">
    <property type="entry name" value="MetI-like"/>
    <property type="match status" value="1"/>
</dbReference>
<comment type="caution">
    <text evidence="9">The sequence shown here is derived from an EMBL/GenBank/DDBJ whole genome shotgun (WGS) entry which is preliminary data.</text>
</comment>
<feature type="domain" description="ABC transmembrane type-1" evidence="8">
    <location>
        <begin position="78"/>
        <end position="267"/>
    </location>
</feature>
<dbReference type="SUPFAM" id="SSF161098">
    <property type="entry name" value="MetI-like"/>
    <property type="match status" value="1"/>
</dbReference>
<dbReference type="EMBL" id="BAABGN010000013">
    <property type="protein sequence ID" value="GAA4431744.1"/>
    <property type="molecule type" value="Genomic_DNA"/>
</dbReference>